<dbReference type="AlphaFoldDB" id="A9NYT9"/>
<name>A9NYT9_PICSI</name>
<evidence type="ECO:0000256" key="1">
    <source>
        <dbReference type="SAM" id="Phobius"/>
    </source>
</evidence>
<protein>
    <submittedName>
        <fullName evidence="2">Uncharacterized protein</fullName>
    </submittedName>
</protein>
<keyword evidence="1" id="KW-1133">Transmembrane helix</keyword>
<proteinExistence type="evidence at transcript level"/>
<feature type="transmembrane region" description="Helical" evidence="1">
    <location>
        <begin position="32"/>
        <end position="51"/>
    </location>
</feature>
<organism evidence="2">
    <name type="scientific">Picea sitchensis</name>
    <name type="common">Sitka spruce</name>
    <name type="synonym">Pinus sitchensis</name>
    <dbReference type="NCBI Taxonomy" id="3332"/>
    <lineage>
        <taxon>Eukaryota</taxon>
        <taxon>Viridiplantae</taxon>
        <taxon>Streptophyta</taxon>
        <taxon>Embryophyta</taxon>
        <taxon>Tracheophyta</taxon>
        <taxon>Spermatophyta</taxon>
        <taxon>Pinopsida</taxon>
        <taxon>Pinidae</taxon>
        <taxon>Conifers I</taxon>
        <taxon>Pinales</taxon>
        <taxon>Pinaceae</taxon>
        <taxon>Picea</taxon>
    </lineage>
</organism>
<dbReference type="EMBL" id="EF086540">
    <property type="protein sequence ID" value="ABK25800.1"/>
    <property type="molecule type" value="mRNA"/>
</dbReference>
<keyword evidence="1" id="KW-0812">Transmembrane</keyword>
<reference evidence="2" key="1">
    <citation type="journal article" date="2008" name="BMC Genomics">
        <title>A conifer genomics resource of 200,000 spruce (Picea spp.) ESTs and 6,464 high-quality, sequence-finished full-length cDNAs for Sitka spruce (Picea sitchensis).</title>
        <authorList>
            <person name="Ralph S.G."/>
            <person name="Chun H.J."/>
            <person name="Kolosova N."/>
            <person name="Cooper D."/>
            <person name="Oddy C."/>
            <person name="Ritland C.E."/>
            <person name="Kirkpatrick R."/>
            <person name="Moore R."/>
            <person name="Barber S."/>
            <person name="Holt R.A."/>
            <person name="Jones S.J."/>
            <person name="Marra M.A."/>
            <person name="Douglas C.J."/>
            <person name="Ritland K."/>
            <person name="Bohlmann J."/>
        </authorList>
    </citation>
    <scope>NUCLEOTIDE SEQUENCE</scope>
    <source>
        <tissue evidence="2">Green portion of the leader tissue</tissue>
    </source>
</reference>
<evidence type="ECO:0000313" key="2">
    <source>
        <dbReference type="EMBL" id="ABK25800.1"/>
    </source>
</evidence>
<accession>A9NYT9</accession>
<sequence>MTKKPVGAGFYVKVHGMSVLDKMLKEEEPIDTMLWCIMYVLLFHSMLLLLLSSFSATSNLNICKIWKIPYVRFYMCTLVAAIIIMLLYALCDVIVQAMRMWKQKDNHHRLRWEEDLSLSLQNL</sequence>
<keyword evidence="1" id="KW-0472">Membrane</keyword>
<feature type="transmembrane region" description="Helical" evidence="1">
    <location>
        <begin position="71"/>
        <end position="95"/>
    </location>
</feature>